<evidence type="ECO:0000256" key="9">
    <source>
        <dbReference type="ARBA" id="ARBA00044770"/>
    </source>
</evidence>
<dbReference type="GO" id="GO:0030288">
    <property type="term" value="C:outer membrane-bounded periplasmic space"/>
    <property type="evidence" value="ECO:0007669"/>
    <property type="project" value="TreeGrafter"/>
</dbReference>
<dbReference type="InterPro" id="IPR050396">
    <property type="entry name" value="Glycosyltr_51/Transpeptidase"/>
</dbReference>
<dbReference type="GO" id="GO:0008955">
    <property type="term" value="F:peptidoglycan glycosyltransferase activity"/>
    <property type="evidence" value="ECO:0007669"/>
    <property type="project" value="UniProtKB-EC"/>
</dbReference>
<comment type="caution">
    <text evidence="12">The sequence shown here is derived from an EMBL/GenBank/DDBJ whole genome shotgun (WGS) entry which is preliminary data.</text>
</comment>
<dbReference type="AlphaFoldDB" id="K1S110"/>
<dbReference type="InterPro" id="IPR023346">
    <property type="entry name" value="Lysozyme-like_dom_sf"/>
</dbReference>
<dbReference type="SUPFAM" id="SSF53955">
    <property type="entry name" value="Lysozyme-like"/>
    <property type="match status" value="1"/>
</dbReference>
<keyword evidence="8" id="KW-0961">Cell wall biogenesis/degradation</keyword>
<keyword evidence="4" id="KW-0808">Transferase</keyword>
<sequence length="78" mass="8859">GIKEACEGYLKKEPKDMTLYDATMLAGIPNAPSVYAPTVNFNLTQSRQRKVVSSMLEYKYLSQEQADKLNKEITNAKW</sequence>
<evidence type="ECO:0000256" key="1">
    <source>
        <dbReference type="ARBA" id="ARBA00004236"/>
    </source>
</evidence>
<evidence type="ECO:0000256" key="5">
    <source>
        <dbReference type="ARBA" id="ARBA00022960"/>
    </source>
</evidence>
<comment type="catalytic activity">
    <reaction evidence="10">
        <text>[GlcNAc-(1-&gt;4)-Mur2Ac(oyl-L-Ala-gamma-D-Glu-L-Lys-D-Ala-D-Ala)](n)-di-trans,octa-cis-undecaprenyl diphosphate + beta-D-GlcNAc-(1-&gt;4)-Mur2Ac(oyl-L-Ala-gamma-D-Glu-L-Lys-D-Ala-D-Ala)-di-trans,octa-cis-undecaprenyl diphosphate = [GlcNAc-(1-&gt;4)-Mur2Ac(oyl-L-Ala-gamma-D-Glu-L-Lys-D-Ala-D-Ala)](n+1)-di-trans,octa-cis-undecaprenyl diphosphate + di-trans,octa-cis-undecaprenyl diphosphate + H(+)</text>
        <dbReference type="Rhea" id="RHEA:23708"/>
        <dbReference type="Rhea" id="RHEA-COMP:9602"/>
        <dbReference type="Rhea" id="RHEA-COMP:9603"/>
        <dbReference type="ChEBI" id="CHEBI:15378"/>
        <dbReference type="ChEBI" id="CHEBI:58405"/>
        <dbReference type="ChEBI" id="CHEBI:60033"/>
        <dbReference type="ChEBI" id="CHEBI:78435"/>
        <dbReference type="EC" id="2.4.99.28"/>
    </reaction>
</comment>
<evidence type="ECO:0000313" key="12">
    <source>
        <dbReference type="EMBL" id="EKC49009.1"/>
    </source>
</evidence>
<dbReference type="GO" id="GO:0008360">
    <property type="term" value="P:regulation of cell shape"/>
    <property type="evidence" value="ECO:0007669"/>
    <property type="project" value="UniProtKB-KW"/>
</dbReference>
<comment type="subcellular location">
    <subcellularLocation>
        <location evidence="1">Cell membrane</location>
    </subcellularLocation>
</comment>
<proteinExistence type="predicted"/>
<dbReference type="PANTHER" id="PTHR32282">
    <property type="entry name" value="BINDING PROTEIN TRANSPEPTIDASE, PUTATIVE-RELATED"/>
    <property type="match status" value="1"/>
</dbReference>
<dbReference type="EMBL" id="AJWZ01010246">
    <property type="protein sequence ID" value="EKC49009.1"/>
    <property type="molecule type" value="Genomic_DNA"/>
</dbReference>
<keyword evidence="2" id="KW-1003">Cell membrane</keyword>
<feature type="domain" description="Glycosyl transferase family 51" evidence="11">
    <location>
        <begin position="1"/>
        <end position="55"/>
    </location>
</feature>
<accession>K1S110</accession>
<keyword evidence="5" id="KW-0133">Cell shape</keyword>
<organism evidence="12">
    <name type="scientific">human gut metagenome</name>
    <dbReference type="NCBI Taxonomy" id="408170"/>
    <lineage>
        <taxon>unclassified sequences</taxon>
        <taxon>metagenomes</taxon>
        <taxon>organismal metagenomes</taxon>
    </lineage>
</organism>
<dbReference type="GO" id="GO:0009252">
    <property type="term" value="P:peptidoglycan biosynthetic process"/>
    <property type="evidence" value="ECO:0007669"/>
    <property type="project" value="UniProtKB-KW"/>
</dbReference>
<evidence type="ECO:0000256" key="4">
    <source>
        <dbReference type="ARBA" id="ARBA00022679"/>
    </source>
</evidence>
<protein>
    <recommendedName>
        <fullName evidence="9">peptidoglycan glycosyltransferase</fullName>
        <ecNumber evidence="9">2.4.99.28</ecNumber>
    </recommendedName>
</protein>
<dbReference type="Gene3D" id="1.10.3810.10">
    <property type="entry name" value="Biosynthetic peptidoglycan transglycosylase-like"/>
    <property type="match status" value="1"/>
</dbReference>
<dbReference type="InterPro" id="IPR036950">
    <property type="entry name" value="PBP_transglycosylase"/>
</dbReference>
<evidence type="ECO:0000256" key="7">
    <source>
        <dbReference type="ARBA" id="ARBA00023136"/>
    </source>
</evidence>
<evidence type="ECO:0000259" key="11">
    <source>
        <dbReference type="Pfam" id="PF00912"/>
    </source>
</evidence>
<dbReference type="Pfam" id="PF00912">
    <property type="entry name" value="Transgly"/>
    <property type="match status" value="1"/>
</dbReference>
<evidence type="ECO:0000256" key="6">
    <source>
        <dbReference type="ARBA" id="ARBA00022984"/>
    </source>
</evidence>
<dbReference type="PANTHER" id="PTHR32282:SF11">
    <property type="entry name" value="PENICILLIN-BINDING PROTEIN 1B"/>
    <property type="match status" value="1"/>
</dbReference>
<evidence type="ECO:0000256" key="10">
    <source>
        <dbReference type="ARBA" id="ARBA00049902"/>
    </source>
</evidence>
<keyword evidence="3" id="KW-0328">Glycosyltransferase</keyword>
<keyword evidence="7" id="KW-0472">Membrane</keyword>
<reference evidence="12" key="1">
    <citation type="journal article" date="2013" name="Environ. Microbiol.">
        <title>Microbiota from the distal guts of lean and obese adolescents exhibit partial functional redundancy besides clear differences in community structure.</title>
        <authorList>
            <person name="Ferrer M."/>
            <person name="Ruiz A."/>
            <person name="Lanza F."/>
            <person name="Haange S.B."/>
            <person name="Oberbach A."/>
            <person name="Till H."/>
            <person name="Bargiela R."/>
            <person name="Campoy C."/>
            <person name="Segura M.T."/>
            <person name="Richter M."/>
            <person name="von Bergen M."/>
            <person name="Seifert J."/>
            <person name="Suarez A."/>
        </authorList>
    </citation>
    <scope>NUCLEOTIDE SEQUENCE</scope>
</reference>
<feature type="non-terminal residue" evidence="12">
    <location>
        <position position="1"/>
    </location>
</feature>
<evidence type="ECO:0000256" key="2">
    <source>
        <dbReference type="ARBA" id="ARBA00022475"/>
    </source>
</evidence>
<name>K1S110_9ZZZZ</name>
<evidence type="ECO:0000256" key="3">
    <source>
        <dbReference type="ARBA" id="ARBA00022676"/>
    </source>
</evidence>
<dbReference type="GO" id="GO:0005886">
    <property type="term" value="C:plasma membrane"/>
    <property type="evidence" value="ECO:0007669"/>
    <property type="project" value="UniProtKB-SubCell"/>
</dbReference>
<dbReference type="EC" id="2.4.99.28" evidence="9"/>
<dbReference type="InterPro" id="IPR001264">
    <property type="entry name" value="Glyco_trans_51"/>
</dbReference>
<evidence type="ECO:0000256" key="8">
    <source>
        <dbReference type="ARBA" id="ARBA00023316"/>
    </source>
</evidence>
<gene>
    <name evidence="12" type="ORF">OBE_14865</name>
</gene>
<dbReference type="GO" id="GO:0071555">
    <property type="term" value="P:cell wall organization"/>
    <property type="evidence" value="ECO:0007669"/>
    <property type="project" value="UniProtKB-KW"/>
</dbReference>
<keyword evidence="6" id="KW-0573">Peptidoglycan synthesis</keyword>